<dbReference type="Proteomes" id="UP000015101">
    <property type="component" value="Unassembled WGS sequence"/>
</dbReference>
<sequence>MQFEQDLIRSDSEISRTFEKRRKNIFEEFGEKLLTRFLNHLLNSSGTNRQQTQKYDTWAYVCEIDSYRQQRHSVTVDVGYIYKDSTAYEKLLNERKQPDKPFKNRLHDQHNMTISRSVLTTSTKILCHVH</sequence>
<dbReference type="AlphaFoldDB" id="T1EWA0"/>
<dbReference type="InParanoid" id="T1EWA0"/>
<name>T1EWA0_HELRO</name>
<keyword evidence="3" id="KW-1185">Reference proteome</keyword>
<dbReference type="GeneID" id="20200850"/>
<dbReference type="EMBL" id="AMQM01001936">
    <property type="status" value="NOT_ANNOTATED_CDS"/>
    <property type="molecule type" value="Genomic_DNA"/>
</dbReference>
<evidence type="ECO:0000313" key="3">
    <source>
        <dbReference type="Proteomes" id="UP000015101"/>
    </source>
</evidence>
<reference evidence="2" key="3">
    <citation type="submission" date="2015-06" db="UniProtKB">
        <authorList>
            <consortium name="EnsemblMetazoa"/>
        </authorList>
    </citation>
    <scope>IDENTIFICATION</scope>
</reference>
<proteinExistence type="predicted"/>
<reference evidence="1 3" key="2">
    <citation type="journal article" date="2013" name="Nature">
        <title>Insights into bilaterian evolution from three spiralian genomes.</title>
        <authorList>
            <person name="Simakov O."/>
            <person name="Marletaz F."/>
            <person name="Cho S.J."/>
            <person name="Edsinger-Gonzales E."/>
            <person name="Havlak P."/>
            <person name="Hellsten U."/>
            <person name="Kuo D.H."/>
            <person name="Larsson T."/>
            <person name="Lv J."/>
            <person name="Arendt D."/>
            <person name="Savage R."/>
            <person name="Osoegawa K."/>
            <person name="de Jong P."/>
            <person name="Grimwood J."/>
            <person name="Chapman J.A."/>
            <person name="Shapiro H."/>
            <person name="Aerts A."/>
            <person name="Otillar R.P."/>
            <person name="Terry A.Y."/>
            <person name="Boore J.L."/>
            <person name="Grigoriev I.V."/>
            <person name="Lindberg D.R."/>
            <person name="Seaver E.C."/>
            <person name="Weisblat D.A."/>
            <person name="Putnam N.H."/>
            <person name="Rokhsar D.S."/>
        </authorList>
    </citation>
    <scope>NUCLEOTIDE SEQUENCE</scope>
</reference>
<reference evidence="3" key="1">
    <citation type="submission" date="2012-12" db="EMBL/GenBank/DDBJ databases">
        <authorList>
            <person name="Hellsten U."/>
            <person name="Grimwood J."/>
            <person name="Chapman J.A."/>
            <person name="Shapiro H."/>
            <person name="Aerts A."/>
            <person name="Otillar R.P."/>
            <person name="Terry A.Y."/>
            <person name="Boore J.L."/>
            <person name="Simakov O."/>
            <person name="Marletaz F."/>
            <person name="Cho S.-J."/>
            <person name="Edsinger-Gonzales E."/>
            <person name="Havlak P."/>
            <person name="Kuo D.-H."/>
            <person name="Larsson T."/>
            <person name="Lv J."/>
            <person name="Arendt D."/>
            <person name="Savage R."/>
            <person name="Osoegawa K."/>
            <person name="de Jong P."/>
            <person name="Lindberg D.R."/>
            <person name="Seaver E.C."/>
            <person name="Weisblat D.A."/>
            <person name="Putnam N.H."/>
            <person name="Grigoriev I.V."/>
            <person name="Rokhsar D.S."/>
        </authorList>
    </citation>
    <scope>NUCLEOTIDE SEQUENCE</scope>
</reference>
<dbReference type="KEGG" id="hro:HELRODRAFT_165087"/>
<dbReference type="HOGENOM" id="CLU_1940400_0_0_1"/>
<accession>T1EWA0</accession>
<dbReference type="CTD" id="20200850"/>
<evidence type="ECO:0000313" key="1">
    <source>
        <dbReference type="EMBL" id="ESN92946.1"/>
    </source>
</evidence>
<dbReference type="EnsemblMetazoa" id="HelroT165087">
    <property type="protein sequence ID" value="HelroP165087"/>
    <property type="gene ID" value="HelroG165087"/>
</dbReference>
<dbReference type="RefSeq" id="XP_009029226.1">
    <property type="nucleotide sequence ID" value="XM_009030978.1"/>
</dbReference>
<evidence type="ECO:0000313" key="2">
    <source>
        <dbReference type="EnsemblMetazoa" id="HelroP165087"/>
    </source>
</evidence>
<organism evidence="2 3">
    <name type="scientific">Helobdella robusta</name>
    <name type="common">Californian leech</name>
    <dbReference type="NCBI Taxonomy" id="6412"/>
    <lineage>
        <taxon>Eukaryota</taxon>
        <taxon>Metazoa</taxon>
        <taxon>Spiralia</taxon>
        <taxon>Lophotrochozoa</taxon>
        <taxon>Annelida</taxon>
        <taxon>Clitellata</taxon>
        <taxon>Hirudinea</taxon>
        <taxon>Rhynchobdellida</taxon>
        <taxon>Glossiphoniidae</taxon>
        <taxon>Helobdella</taxon>
    </lineage>
</organism>
<protein>
    <submittedName>
        <fullName evidence="1 2">Uncharacterized protein</fullName>
    </submittedName>
</protein>
<dbReference type="EMBL" id="KB097639">
    <property type="protein sequence ID" value="ESN92946.1"/>
    <property type="molecule type" value="Genomic_DNA"/>
</dbReference>
<gene>
    <name evidence="2" type="primary">20200850</name>
    <name evidence="1" type="ORF">HELRODRAFT_165087</name>
</gene>